<evidence type="ECO:0000256" key="1">
    <source>
        <dbReference type="SAM" id="SignalP"/>
    </source>
</evidence>
<keyword evidence="1" id="KW-0732">Signal</keyword>
<dbReference type="Pfam" id="PF26529">
    <property type="entry name" value="NTF2_2"/>
    <property type="match status" value="2"/>
</dbReference>
<accession>E3M1X6</accession>
<dbReference type="InParanoid" id="E3M1X6"/>
<dbReference type="EMBL" id="DS268421">
    <property type="protein sequence ID" value="EFO88869.1"/>
    <property type="molecule type" value="Genomic_DNA"/>
</dbReference>
<proteinExistence type="predicted"/>
<dbReference type="OrthoDB" id="5869523at2759"/>
<reference evidence="3" key="1">
    <citation type="submission" date="2007-07" db="EMBL/GenBank/DDBJ databases">
        <title>PCAP assembly of the Caenorhabditis remanei genome.</title>
        <authorList>
            <consortium name="The Caenorhabditis remanei Sequencing Consortium"/>
            <person name="Wilson R.K."/>
        </authorList>
    </citation>
    <scope>NUCLEOTIDE SEQUENCE [LARGE SCALE GENOMIC DNA]</scope>
    <source>
        <strain evidence="3">PB4641</strain>
    </source>
</reference>
<sequence>MFIRVALLLLLAHAVFVESSKIHDILKKVGKRLPKKDNSELALLETVINEEDVYNNLSARRTTQKEVGDCGRTGATCSHESPPVIMETSTKLSIIIESLLEPDMTAEICGDGKILNACGSCADRGLTSFTNTELEGVAWLIDDIEGLKEKPTVKLFFKLFTPAVYQYIEENPNKLPRYWLSGLNSSLTSITVCHEKMKDTFAYTEDQFRSWYVHFGLMWHPKEGADDTYTLQVLELKPDSIIARVTMKLQMGRKEDAPVHDWNFKFSGKKKDGVWYFEKIDVMCDPTIEYKDESLKLIREVVAGKFVDELKYKNGTQWYSTVDFIKQFTKHGHLVMEDCVNDIVGLITQIDLFKKDQDDVHSIKFTKYQIDEETAIDLPAADTATFRFKTVSQAADSTETEKVETEREWSFDIKWDQMDQFFYIEKMGIGCAKPWTVKGVFKSIVDAIGKKK</sequence>
<gene>
    <name evidence="3" type="ORF">CRE_06641</name>
</gene>
<feature type="signal peptide" evidence="1">
    <location>
        <begin position="1"/>
        <end position="19"/>
    </location>
</feature>
<dbReference type="InterPro" id="IPR058879">
    <property type="entry name" value="NTF2-like_dom_nem"/>
</dbReference>
<evidence type="ECO:0000313" key="3">
    <source>
        <dbReference type="EMBL" id="EFO88869.1"/>
    </source>
</evidence>
<dbReference type="AlphaFoldDB" id="E3M1X6"/>
<dbReference type="STRING" id="31234.E3M1X6"/>
<name>E3M1X6_CAERE</name>
<feature type="chain" id="PRO_5003175887" description="NTF2-like domain-containing protein" evidence="1">
    <location>
        <begin position="20"/>
        <end position="452"/>
    </location>
</feature>
<dbReference type="Proteomes" id="UP000008281">
    <property type="component" value="Unassembled WGS sequence"/>
</dbReference>
<evidence type="ECO:0000313" key="4">
    <source>
        <dbReference type="Proteomes" id="UP000008281"/>
    </source>
</evidence>
<protein>
    <recommendedName>
        <fullName evidence="2">NTF2-like domain-containing protein</fullName>
    </recommendedName>
</protein>
<feature type="domain" description="NTF2-like" evidence="2">
    <location>
        <begin position="289"/>
        <end position="433"/>
    </location>
</feature>
<feature type="domain" description="NTF2-like" evidence="2">
    <location>
        <begin position="147"/>
        <end position="287"/>
    </location>
</feature>
<organism evidence="4">
    <name type="scientific">Caenorhabditis remanei</name>
    <name type="common">Caenorhabditis vulgaris</name>
    <dbReference type="NCBI Taxonomy" id="31234"/>
    <lineage>
        <taxon>Eukaryota</taxon>
        <taxon>Metazoa</taxon>
        <taxon>Ecdysozoa</taxon>
        <taxon>Nematoda</taxon>
        <taxon>Chromadorea</taxon>
        <taxon>Rhabditida</taxon>
        <taxon>Rhabditina</taxon>
        <taxon>Rhabditomorpha</taxon>
        <taxon>Rhabditoidea</taxon>
        <taxon>Rhabditidae</taxon>
        <taxon>Peloderinae</taxon>
        <taxon>Caenorhabditis</taxon>
    </lineage>
</organism>
<evidence type="ECO:0000259" key="2">
    <source>
        <dbReference type="Pfam" id="PF26529"/>
    </source>
</evidence>
<dbReference type="eggNOG" id="KOG4209">
    <property type="taxonomic scope" value="Eukaryota"/>
</dbReference>
<dbReference type="HOGENOM" id="CLU_038306_0_0_1"/>
<keyword evidence="4" id="KW-1185">Reference proteome</keyword>